<organism evidence="1 2">
    <name type="scientific">Yersinia pestis biovar Orientalis str. IP275</name>
    <dbReference type="NCBI Taxonomy" id="373665"/>
    <lineage>
        <taxon>Bacteria</taxon>
        <taxon>Pseudomonadati</taxon>
        <taxon>Pseudomonadota</taxon>
        <taxon>Gammaproteobacteria</taxon>
        <taxon>Enterobacterales</taxon>
        <taxon>Yersiniaceae</taxon>
        <taxon>Yersinia</taxon>
    </lineage>
</organism>
<comment type="caution">
    <text evidence="1">The sequence shown here is derived from an EMBL/GenBank/DDBJ whole genome shotgun (WGS) entry which is preliminary data.</text>
</comment>
<evidence type="ECO:0000313" key="2">
    <source>
        <dbReference type="Proteomes" id="UP000004430"/>
    </source>
</evidence>
<dbReference type="Proteomes" id="UP000004430">
    <property type="component" value="Unassembled WGS sequence"/>
</dbReference>
<proteinExistence type="predicted"/>
<dbReference type="EMBL" id="AAOS02000018">
    <property type="protein sequence ID" value="EDR31760.1"/>
    <property type="molecule type" value="Genomic_DNA"/>
</dbReference>
<dbReference type="AlphaFoldDB" id="A0AAV3BAF4"/>
<evidence type="ECO:0000313" key="1">
    <source>
        <dbReference type="EMBL" id="EDR31760.1"/>
    </source>
</evidence>
<gene>
    <name evidence="1" type="ORF">YPIP275_3783</name>
</gene>
<sequence length="41" mass="4729">MRLKNLIMVCLLTEKRQNAVYKVLADKELAATVSIPRRLDN</sequence>
<name>A0AAV3BAF4_YERPE</name>
<reference evidence="1 2" key="1">
    <citation type="submission" date="2008-01" db="EMBL/GenBank/DDBJ databases">
        <title>Yersinia pestis Strain IP275 project at JCVI/TIGR.</title>
        <authorList>
            <person name="Ravel J."/>
            <person name="Eppinger M."/>
            <person name="Fricke W.F."/>
            <person name="Rosovitz M."/>
            <person name="Lindler L.E."/>
            <person name="Bearden S."/>
            <person name="Shriefer M."/>
        </authorList>
    </citation>
    <scope>NUCLEOTIDE SEQUENCE [LARGE SCALE GENOMIC DNA]</scope>
    <source>
        <strain evidence="1 2">IP275</strain>
    </source>
</reference>
<reference evidence="1 2" key="2">
    <citation type="submission" date="2010-03" db="EMBL/GenBank/DDBJ databases">
        <authorList>
            <person name="Payne S.H."/>
            <person name="Sutton G.G."/>
        </authorList>
    </citation>
    <scope>NUCLEOTIDE SEQUENCE [LARGE SCALE GENOMIC DNA]</scope>
    <source>
        <strain evidence="1 2">IP275</strain>
    </source>
</reference>
<protein>
    <submittedName>
        <fullName evidence="1">Uncharacterized protein</fullName>
    </submittedName>
</protein>
<accession>A0AAV3BAF4</accession>